<evidence type="ECO:0008006" key="3">
    <source>
        <dbReference type="Google" id="ProtNLM"/>
    </source>
</evidence>
<dbReference type="SUPFAM" id="SSF52540">
    <property type="entry name" value="P-loop containing nucleoside triphosphate hydrolases"/>
    <property type="match status" value="1"/>
</dbReference>
<gene>
    <name evidence="1" type="ORF">GCM10025780_24220</name>
</gene>
<protein>
    <recommendedName>
        <fullName evidence="3">AAA ATPase-like protein</fullName>
    </recommendedName>
</protein>
<reference evidence="2" key="1">
    <citation type="journal article" date="2019" name="Int. J. Syst. Evol. Microbiol.">
        <title>The Global Catalogue of Microorganisms (GCM) 10K type strain sequencing project: providing services to taxonomists for standard genome sequencing and annotation.</title>
        <authorList>
            <consortium name="The Broad Institute Genomics Platform"/>
            <consortium name="The Broad Institute Genome Sequencing Center for Infectious Disease"/>
            <person name="Wu L."/>
            <person name="Ma J."/>
        </authorList>
    </citation>
    <scope>NUCLEOTIDE SEQUENCE [LARGE SCALE GENOMIC DNA]</scope>
    <source>
        <strain evidence="2">JCM 18956</strain>
    </source>
</reference>
<dbReference type="Gene3D" id="3.40.50.300">
    <property type="entry name" value="P-loop containing nucleotide triphosphate hydrolases"/>
    <property type="match status" value="1"/>
</dbReference>
<dbReference type="InterPro" id="IPR036388">
    <property type="entry name" value="WH-like_DNA-bd_sf"/>
</dbReference>
<accession>A0ABP8W245</accession>
<evidence type="ECO:0000313" key="1">
    <source>
        <dbReference type="EMBL" id="GAA4678486.1"/>
    </source>
</evidence>
<keyword evidence="2" id="KW-1185">Reference proteome</keyword>
<dbReference type="SUPFAM" id="SSF46785">
    <property type="entry name" value="Winged helix' DNA-binding domain"/>
    <property type="match status" value="1"/>
</dbReference>
<name>A0ABP8W245_9MICO</name>
<comment type="caution">
    <text evidence="1">The sequence shown here is derived from an EMBL/GenBank/DDBJ whole genome shotgun (WGS) entry which is preliminary data.</text>
</comment>
<dbReference type="Proteomes" id="UP001501295">
    <property type="component" value="Unassembled WGS sequence"/>
</dbReference>
<dbReference type="InterPro" id="IPR027417">
    <property type="entry name" value="P-loop_NTPase"/>
</dbReference>
<dbReference type="EMBL" id="BAABLM010000005">
    <property type="protein sequence ID" value="GAA4678486.1"/>
    <property type="molecule type" value="Genomic_DNA"/>
</dbReference>
<organism evidence="1 2">
    <name type="scientific">Frondihabitans cladoniiphilus</name>
    <dbReference type="NCBI Taxonomy" id="715785"/>
    <lineage>
        <taxon>Bacteria</taxon>
        <taxon>Bacillati</taxon>
        <taxon>Actinomycetota</taxon>
        <taxon>Actinomycetes</taxon>
        <taxon>Micrococcales</taxon>
        <taxon>Microbacteriaceae</taxon>
        <taxon>Frondihabitans</taxon>
    </lineage>
</organism>
<sequence length="438" mass="47877">MNMPTSIWWEYGFRGNPYSTDPIELSAEGRRLLVGRGSELKLISRQLSGGASVVALEGDFGVGKTSLAAAAAWDAAQWRANGGPLFIPMKIRLSLRPDDSRESFEQKTMRAVAATLVESAGKLKQEGRTLAGIEAVKRWLQAPEAGGWSGGVSASILGQGGGLSGGRNRTPNTSSGFSESGILDIVDEWLAQLFPDRASGGVICFLDNLEELRDSETALSVMEPLRDALFKRPGLRWLISGAQGMIRAAYASPKMTGVFLDPIEVLPLDHSLVPGVIAARADALKNRDDAVVPVSEKAFAHLYASIGQNLRYALNLSERYAFGQDPEALVLLDDKKRDDKFEESIKVEADRVYSAYAHDLTSADWKVFDKLLREKAGTCSPSDFADFGYKAMPPLLIRIDKLKAAHLVTYTKDDADQRRRTISVSDHGRLAYFRHVNS</sequence>
<evidence type="ECO:0000313" key="2">
    <source>
        <dbReference type="Proteomes" id="UP001501295"/>
    </source>
</evidence>
<proteinExistence type="predicted"/>
<dbReference type="Gene3D" id="1.10.10.10">
    <property type="entry name" value="Winged helix-like DNA-binding domain superfamily/Winged helix DNA-binding domain"/>
    <property type="match status" value="1"/>
</dbReference>
<dbReference type="InterPro" id="IPR036390">
    <property type="entry name" value="WH_DNA-bd_sf"/>
</dbReference>